<dbReference type="OrthoDB" id="794000at2"/>
<dbReference type="PROSITE" id="PS51257">
    <property type="entry name" value="PROKAR_LIPOPROTEIN"/>
    <property type="match status" value="1"/>
</dbReference>
<keyword evidence="2" id="KW-1185">Reference proteome</keyword>
<organism evidence="1 2">
    <name type="scientific">Mucilaginibacter limnophilus</name>
    <dbReference type="NCBI Taxonomy" id="1932778"/>
    <lineage>
        <taxon>Bacteria</taxon>
        <taxon>Pseudomonadati</taxon>
        <taxon>Bacteroidota</taxon>
        <taxon>Sphingobacteriia</taxon>
        <taxon>Sphingobacteriales</taxon>
        <taxon>Sphingobacteriaceae</taxon>
        <taxon>Mucilaginibacter</taxon>
    </lineage>
</organism>
<gene>
    <name evidence="1" type="ORF">EOD41_13415</name>
</gene>
<evidence type="ECO:0000313" key="2">
    <source>
        <dbReference type="Proteomes" id="UP000282759"/>
    </source>
</evidence>
<evidence type="ECO:0000313" key="1">
    <source>
        <dbReference type="EMBL" id="RVU00470.1"/>
    </source>
</evidence>
<protein>
    <submittedName>
        <fullName evidence="1">Uncharacterized protein</fullName>
    </submittedName>
</protein>
<proteinExistence type="predicted"/>
<comment type="caution">
    <text evidence="1">The sequence shown here is derived from an EMBL/GenBank/DDBJ whole genome shotgun (WGS) entry which is preliminary data.</text>
</comment>
<reference evidence="1 2" key="1">
    <citation type="submission" date="2019-01" db="EMBL/GenBank/DDBJ databases">
        <authorList>
            <person name="Chen W.-M."/>
        </authorList>
    </citation>
    <scope>NUCLEOTIDE SEQUENCE [LARGE SCALE GENOMIC DNA]</scope>
    <source>
        <strain evidence="1 2">YBJ-36</strain>
    </source>
</reference>
<dbReference type="EMBL" id="SACK01000005">
    <property type="protein sequence ID" value="RVU00470.1"/>
    <property type="molecule type" value="Genomic_DNA"/>
</dbReference>
<dbReference type="Proteomes" id="UP000282759">
    <property type="component" value="Unassembled WGS sequence"/>
</dbReference>
<sequence length="208" mass="23596">MKKIILSALLITVFASCKKLNDVLPASDISNPQTGAVIPTAEEGKLLASLKVTPVVENAQQQIVKASVSGTTLNLAYAEKVHLIIDKDRYTKSWYIVFDEDFKNTQLNGLDYKMKMQWGDTVLNWKPYNLHQIDKTVTDTTIGGVKVVNVKFERTFNFFKQYATAQEANNKLEEIAGKKEQVKFLTRYQPDTDTTRFYVNTANLVYTK</sequence>
<dbReference type="AlphaFoldDB" id="A0A3S2VM19"/>
<name>A0A3S2VM19_9SPHI</name>
<dbReference type="RefSeq" id="WP_127705727.1">
    <property type="nucleotide sequence ID" value="NZ_SACK01000005.1"/>
</dbReference>
<accession>A0A3S2VM19</accession>